<dbReference type="PROSITE" id="PS50928">
    <property type="entry name" value="ABC_TM1"/>
    <property type="match status" value="1"/>
</dbReference>
<evidence type="ECO:0000313" key="10">
    <source>
        <dbReference type="EMBL" id="CEJ08932.1"/>
    </source>
</evidence>
<feature type="transmembrane region" description="Helical" evidence="7">
    <location>
        <begin position="41"/>
        <end position="58"/>
    </location>
</feature>
<reference evidence="9" key="2">
    <citation type="submission" date="2020-01" db="EMBL/GenBank/DDBJ databases">
        <authorList>
            <person name="Hornung B."/>
        </authorList>
    </citation>
    <scope>NUCLEOTIDE SEQUENCE</scope>
    <source>
        <strain evidence="9">PacBioINE</strain>
    </source>
</reference>
<reference evidence="10" key="1">
    <citation type="submission" date="2014-11" db="EMBL/GenBank/DDBJ databases">
        <authorList>
            <person name="Hornung B.V."/>
        </authorList>
    </citation>
    <scope>NUCLEOTIDE SEQUENCE</scope>
    <source>
        <strain evidence="10">INE</strain>
    </source>
</reference>
<dbReference type="Proteomes" id="UP001071230">
    <property type="component" value="Unassembled WGS sequence"/>
</dbReference>
<keyword evidence="2 7" id="KW-0813">Transport</keyword>
<dbReference type="AlphaFoldDB" id="A0A8S0WXE8"/>
<feature type="transmembrane region" description="Helical" evidence="7">
    <location>
        <begin position="238"/>
        <end position="260"/>
    </location>
</feature>
<evidence type="ECO:0000313" key="9">
    <source>
        <dbReference type="EMBL" id="CAA7600911.1"/>
    </source>
</evidence>
<evidence type="ECO:0000256" key="2">
    <source>
        <dbReference type="ARBA" id="ARBA00022448"/>
    </source>
</evidence>
<dbReference type="RefSeq" id="WP_240984501.1">
    <property type="nucleotide sequence ID" value="NZ_CDGJ01000104.1"/>
</dbReference>
<keyword evidence="6 7" id="KW-0472">Membrane</keyword>
<comment type="subcellular location">
    <subcellularLocation>
        <location evidence="1 7">Cell membrane</location>
        <topology evidence="1 7">Multi-pass membrane protein</topology>
    </subcellularLocation>
</comment>
<keyword evidence="11" id="KW-1185">Reference proteome</keyword>
<dbReference type="Gene3D" id="1.10.3720.10">
    <property type="entry name" value="MetI-like"/>
    <property type="match status" value="1"/>
</dbReference>
<protein>
    <submittedName>
        <fullName evidence="9">Binding-protein-dependent transport system inner membrane component</fullName>
    </submittedName>
    <submittedName>
        <fullName evidence="10">Inner membrane ABC transporter permease protein YcjP</fullName>
    </submittedName>
</protein>
<dbReference type="KEGG" id="aacx:DEACI_1564"/>
<accession>A0A8S0WXE8</accession>
<feature type="transmembrane region" description="Helical" evidence="7">
    <location>
        <begin position="106"/>
        <end position="128"/>
    </location>
</feature>
<organism evidence="9">
    <name type="scientific">Acididesulfobacillus acetoxydans</name>
    <dbReference type="NCBI Taxonomy" id="1561005"/>
    <lineage>
        <taxon>Bacteria</taxon>
        <taxon>Bacillati</taxon>
        <taxon>Bacillota</taxon>
        <taxon>Clostridia</taxon>
        <taxon>Eubacteriales</taxon>
        <taxon>Peptococcaceae</taxon>
        <taxon>Acididesulfobacillus</taxon>
    </lineage>
</organism>
<dbReference type="SUPFAM" id="SSF161098">
    <property type="entry name" value="MetI-like"/>
    <property type="match status" value="1"/>
</dbReference>
<proteinExistence type="inferred from homology"/>
<dbReference type="EMBL" id="CDGJ01000104">
    <property type="protein sequence ID" value="CEJ08932.1"/>
    <property type="molecule type" value="Genomic_DNA"/>
</dbReference>
<dbReference type="InterPro" id="IPR035906">
    <property type="entry name" value="MetI-like_sf"/>
</dbReference>
<name>A0A8S0WXE8_9FIRM</name>
<dbReference type="Pfam" id="PF00528">
    <property type="entry name" value="BPD_transp_1"/>
    <property type="match status" value="1"/>
</dbReference>
<evidence type="ECO:0000256" key="1">
    <source>
        <dbReference type="ARBA" id="ARBA00004651"/>
    </source>
</evidence>
<dbReference type="InterPro" id="IPR000515">
    <property type="entry name" value="MetI-like"/>
</dbReference>
<dbReference type="CDD" id="cd06261">
    <property type="entry name" value="TM_PBP2"/>
    <property type="match status" value="1"/>
</dbReference>
<feature type="transmembrane region" description="Helical" evidence="7">
    <location>
        <begin position="140"/>
        <end position="161"/>
    </location>
</feature>
<keyword evidence="5 7" id="KW-1133">Transmembrane helix</keyword>
<feature type="domain" description="ABC transmembrane type-1" evidence="8">
    <location>
        <begin position="70"/>
        <end position="260"/>
    </location>
</feature>
<gene>
    <name evidence="9" type="ORF">DEACI_1564</name>
    <name evidence="10" type="ORF">DEACI_3414</name>
</gene>
<keyword evidence="4 7" id="KW-0812">Transmembrane</keyword>
<dbReference type="GO" id="GO:0055085">
    <property type="term" value="P:transmembrane transport"/>
    <property type="evidence" value="ECO:0007669"/>
    <property type="project" value="InterPro"/>
</dbReference>
<keyword evidence="3" id="KW-1003">Cell membrane</keyword>
<evidence type="ECO:0000256" key="7">
    <source>
        <dbReference type="RuleBase" id="RU363032"/>
    </source>
</evidence>
<dbReference type="PANTHER" id="PTHR32243:SF18">
    <property type="entry name" value="INNER MEMBRANE ABC TRANSPORTER PERMEASE PROTEIN YCJP"/>
    <property type="match status" value="1"/>
</dbReference>
<evidence type="ECO:0000256" key="6">
    <source>
        <dbReference type="ARBA" id="ARBA00023136"/>
    </source>
</evidence>
<dbReference type="GO" id="GO:0005886">
    <property type="term" value="C:plasma membrane"/>
    <property type="evidence" value="ECO:0007669"/>
    <property type="project" value="UniProtKB-SubCell"/>
</dbReference>
<evidence type="ECO:0000259" key="8">
    <source>
        <dbReference type="PROSITE" id="PS50928"/>
    </source>
</evidence>
<evidence type="ECO:0000256" key="4">
    <source>
        <dbReference type="ARBA" id="ARBA00022692"/>
    </source>
</evidence>
<feature type="transmembrane region" description="Helical" evidence="7">
    <location>
        <begin position="211"/>
        <end position="232"/>
    </location>
</feature>
<evidence type="ECO:0000313" key="11">
    <source>
        <dbReference type="Proteomes" id="UP001071230"/>
    </source>
</evidence>
<dbReference type="PANTHER" id="PTHR32243">
    <property type="entry name" value="MALTOSE TRANSPORT SYSTEM PERMEASE-RELATED"/>
    <property type="match status" value="1"/>
</dbReference>
<dbReference type="Proteomes" id="UP000836597">
    <property type="component" value="Chromosome"/>
</dbReference>
<sequence>MRNRKRLIRILLYALLLIVFCVYVTPIWYIVTTSFKLERDAYAIPPKVFFVPTLANYFDAFSGRGMGHNFFNSLVVSSVSSVLALLLGTPAAYALSRFEFKKKESIFFWFLSTRMAPFILAGLPVYLLSKQIGLYDTRTLLVIMDMLINLAWVVWMMRSFFDDIPPDIDEACMVDGCSRTSALFRVILPLATPGLVASTIFCLIMSWNEYFFAMILTSFNAQTLPAAISSFLTVYGLLWGQMAAAGTVIAIPIMVFVFFMQKHIIRGLTMGAVKS</sequence>
<evidence type="ECO:0000256" key="3">
    <source>
        <dbReference type="ARBA" id="ARBA00022475"/>
    </source>
</evidence>
<evidence type="ECO:0000256" key="5">
    <source>
        <dbReference type="ARBA" id="ARBA00022989"/>
    </source>
</evidence>
<comment type="similarity">
    <text evidence="7">Belongs to the binding-protein-dependent transport system permease family.</text>
</comment>
<feature type="transmembrane region" description="Helical" evidence="7">
    <location>
        <begin position="181"/>
        <end position="204"/>
    </location>
</feature>
<dbReference type="EMBL" id="LR746496">
    <property type="protein sequence ID" value="CAA7600911.1"/>
    <property type="molecule type" value="Genomic_DNA"/>
</dbReference>
<feature type="transmembrane region" description="Helical" evidence="7">
    <location>
        <begin position="70"/>
        <end position="94"/>
    </location>
</feature>
<feature type="transmembrane region" description="Helical" evidence="7">
    <location>
        <begin position="7"/>
        <end position="29"/>
    </location>
</feature>
<dbReference type="InterPro" id="IPR050901">
    <property type="entry name" value="BP-dep_ABC_trans_perm"/>
</dbReference>